<evidence type="ECO:0000256" key="7">
    <source>
        <dbReference type="ARBA" id="ARBA00038437"/>
    </source>
</evidence>
<dbReference type="GO" id="GO:0005524">
    <property type="term" value="F:ATP binding"/>
    <property type="evidence" value="ECO:0007669"/>
    <property type="project" value="UniProtKB-KW"/>
</dbReference>
<reference evidence="16 17" key="1">
    <citation type="journal article" date="2014" name="ISME J.">
        <title>Adaptation of an abundant Roseobacter RCA organism to pelagic systems revealed by genomic and transcriptomic analyses.</title>
        <authorList>
            <person name="Voget S."/>
            <person name="Wemheuer B."/>
            <person name="Brinkhoff T."/>
            <person name="Vollmers J."/>
            <person name="Dietrich S."/>
            <person name="Giebel H.A."/>
            <person name="Beardsley C."/>
            <person name="Sardemann C."/>
            <person name="Bakenhus I."/>
            <person name="Billerbeck S."/>
            <person name="Daniel R."/>
            <person name="Simon M."/>
        </authorList>
    </citation>
    <scope>NUCLEOTIDE SEQUENCE [LARGE SCALE GENOMIC DNA]</scope>
    <source>
        <strain evidence="16 17">RCA23</strain>
    </source>
</reference>
<dbReference type="GO" id="GO:0016787">
    <property type="term" value="F:hydrolase activity"/>
    <property type="evidence" value="ECO:0007669"/>
    <property type="project" value="UniProtKB-KW"/>
</dbReference>
<comment type="catalytic activity">
    <reaction evidence="8">
        <text>ATP + H2O = ADP + phosphate + H(+)</text>
        <dbReference type="Rhea" id="RHEA:13065"/>
        <dbReference type="ChEBI" id="CHEBI:15377"/>
        <dbReference type="ChEBI" id="CHEBI:15378"/>
        <dbReference type="ChEBI" id="CHEBI:30616"/>
        <dbReference type="ChEBI" id="CHEBI:43474"/>
        <dbReference type="ChEBI" id="CHEBI:456216"/>
        <dbReference type="EC" id="3.6.4.13"/>
    </reaction>
</comment>
<keyword evidence="3 11" id="KW-0547">Nucleotide-binding</keyword>
<dbReference type="FunFam" id="3.40.50.300:FF:000108">
    <property type="entry name" value="ATP-dependent RNA helicase RhlE"/>
    <property type="match status" value="1"/>
</dbReference>
<evidence type="ECO:0000259" key="13">
    <source>
        <dbReference type="PROSITE" id="PS51192"/>
    </source>
</evidence>
<dbReference type="PROSITE" id="PS51192">
    <property type="entry name" value="HELICASE_ATP_BIND_1"/>
    <property type="match status" value="1"/>
</dbReference>
<dbReference type="Proteomes" id="UP000028680">
    <property type="component" value="Chromosome"/>
</dbReference>
<evidence type="ECO:0000256" key="11">
    <source>
        <dbReference type="RuleBase" id="RU000492"/>
    </source>
</evidence>
<dbReference type="InterPro" id="IPR014014">
    <property type="entry name" value="RNA_helicase_DEAD_Q_motif"/>
</dbReference>
<evidence type="ECO:0000256" key="1">
    <source>
        <dbReference type="ARBA" id="ARBA00012552"/>
    </source>
</evidence>
<accession>A0AAN0VI87</accession>
<dbReference type="PROSITE" id="PS00039">
    <property type="entry name" value="DEAD_ATP_HELICASE"/>
    <property type="match status" value="1"/>
</dbReference>
<feature type="region of interest" description="Disordered" evidence="12">
    <location>
        <begin position="380"/>
        <end position="425"/>
    </location>
</feature>
<comment type="similarity">
    <text evidence="7 11">Belongs to the DEAD box helicase family.</text>
</comment>
<evidence type="ECO:0000256" key="10">
    <source>
        <dbReference type="PROSITE-ProRule" id="PRU00552"/>
    </source>
</evidence>
<feature type="domain" description="DEAD-box RNA helicase Q" evidence="15">
    <location>
        <begin position="2"/>
        <end position="30"/>
    </location>
</feature>
<evidence type="ECO:0000256" key="5">
    <source>
        <dbReference type="ARBA" id="ARBA00022806"/>
    </source>
</evidence>
<dbReference type="CDD" id="cd18787">
    <property type="entry name" value="SF2_C_DEAD"/>
    <property type="match status" value="1"/>
</dbReference>
<dbReference type="InterPro" id="IPR014001">
    <property type="entry name" value="Helicase_ATP-bd"/>
</dbReference>
<feature type="domain" description="Helicase ATP-binding" evidence="13">
    <location>
        <begin position="33"/>
        <end position="206"/>
    </location>
</feature>
<protein>
    <recommendedName>
        <fullName evidence="9">DEAD-box ATP-dependent RNA helicase RhpA</fullName>
        <ecNumber evidence="1">3.6.4.13</ecNumber>
    </recommendedName>
</protein>
<dbReference type="SMART" id="SM00487">
    <property type="entry name" value="DEXDc"/>
    <property type="match status" value="1"/>
</dbReference>
<dbReference type="SUPFAM" id="SSF52540">
    <property type="entry name" value="P-loop containing nucleoside triphosphate hydrolases"/>
    <property type="match status" value="1"/>
</dbReference>
<keyword evidence="2" id="KW-0963">Cytoplasm</keyword>
<dbReference type="AlphaFoldDB" id="A0AAN0VI87"/>
<feature type="short sequence motif" description="Q motif" evidence="10">
    <location>
        <begin position="2"/>
        <end position="30"/>
    </location>
</feature>
<dbReference type="GO" id="GO:0005829">
    <property type="term" value="C:cytosol"/>
    <property type="evidence" value="ECO:0007669"/>
    <property type="project" value="TreeGrafter"/>
</dbReference>
<dbReference type="PANTHER" id="PTHR47959:SF13">
    <property type="entry name" value="ATP-DEPENDENT RNA HELICASE RHLE"/>
    <property type="match status" value="1"/>
</dbReference>
<dbReference type="PANTHER" id="PTHR47959">
    <property type="entry name" value="ATP-DEPENDENT RNA HELICASE RHLE-RELATED"/>
    <property type="match status" value="1"/>
</dbReference>
<keyword evidence="6 11" id="KW-0067">ATP-binding</keyword>
<evidence type="ECO:0000259" key="15">
    <source>
        <dbReference type="PROSITE" id="PS51195"/>
    </source>
</evidence>
<dbReference type="InterPro" id="IPR044742">
    <property type="entry name" value="DEAD/DEAH_RhlB"/>
</dbReference>
<feature type="compositionally biased region" description="Acidic residues" evidence="12">
    <location>
        <begin position="533"/>
        <end position="544"/>
    </location>
</feature>
<dbReference type="InterPro" id="IPR011545">
    <property type="entry name" value="DEAD/DEAH_box_helicase_dom"/>
</dbReference>
<sequence>MIKFTDLNLDAKVLKAIAEAGYDTPTPIQAGAIPPALEGKDVLGIAQTGTGKTASFTLPMITLLGRGRARARMPRSLVLCPTRELAAQVAENFDTYTKYSKLTKALLIGGVSFKEQDKLIDRGVDVLIATPGRLLDHVERGKLLLTGVQIMVVDEADRMLDMGFIPDIERIFKLTPFTRQTLFFSATMAPEIERITNTFLSAPAKIEVARAATTSDTITQSVVMFKASRKDREGTEKRALLRGMIESEAENCTNAIIFCNRKMDVDVVAKSMQKYGLDAAPIHGDLDQSKRTETLDNFRSGTLRFLVASDVAARGLDVPNVSHVFNYDVPSHAEDYVHRIGRTGRAGKSGTAMMIYSPRDEKNFAAIEGLVKMEIPRMEHAMSGKTAEPETLSEENAEKKPARRSRAGRSKKSTAEQPADAQALPDAIDTAAAPTDLAPAIVATAEDNTQPTAPEREENSNRPNGRGRGRGRSRDAEPRNNARGGATLDASMPNFIAQSFTERLKAEGRDPSAANDTPEDTPQGDELPSIAGDAEDLSTTEAPEDGNASQDEHA</sequence>
<dbReference type="Pfam" id="PF00271">
    <property type="entry name" value="Helicase_C"/>
    <property type="match status" value="1"/>
</dbReference>
<dbReference type="PROSITE" id="PS51194">
    <property type="entry name" value="HELICASE_CTER"/>
    <property type="match status" value="1"/>
</dbReference>
<dbReference type="InterPro" id="IPR050079">
    <property type="entry name" value="DEAD_box_RNA_helicase"/>
</dbReference>
<dbReference type="InterPro" id="IPR001650">
    <property type="entry name" value="Helicase_C-like"/>
</dbReference>
<dbReference type="PROSITE" id="PS51195">
    <property type="entry name" value="Q_MOTIF"/>
    <property type="match status" value="1"/>
</dbReference>
<evidence type="ECO:0000256" key="6">
    <source>
        <dbReference type="ARBA" id="ARBA00022840"/>
    </source>
</evidence>
<dbReference type="Pfam" id="PF00270">
    <property type="entry name" value="DEAD"/>
    <property type="match status" value="1"/>
</dbReference>
<dbReference type="CDD" id="cd00268">
    <property type="entry name" value="DEADc"/>
    <property type="match status" value="1"/>
</dbReference>
<evidence type="ECO:0000256" key="9">
    <source>
        <dbReference type="ARBA" id="ARBA00074363"/>
    </source>
</evidence>
<evidence type="ECO:0000256" key="4">
    <source>
        <dbReference type="ARBA" id="ARBA00022801"/>
    </source>
</evidence>
<dbReference type="KEGG" id="ptp:RCA23_c13740"/>
<dbReference type="Gene3D" id="3.40.50.300">
    <property type="entry name" value="P-loop containing nucleotide triphosphate hydrolases"/>
    <property type="match status" value="2"/>
</dbReference>
<dbReference type="SMART" id="SM00490">
    <property type="entry name" value="HELICc"/>
    <property type="match status" value="1"/>
</dbReference>
<feature type="compositionally biased region" description="Basic residues" evidence="12">
    <location>
        <begin position="401"/>
        <end position="412"/>
    </location>
</feature>
<dbReference type="EC" id="3.6.4.13" evidence="1"/>
<feature type="domain" description="Helicase C-terminal" evidence="14">
    <location>
        <begin position="244"/>
        <end position="393"/>
    </location>
</feature>
<evidence type="ECO:0000256" key="3">
    <source>
        <dbReference type="ARBA" id="ARBA00022741"/>
    </source>
</evidence>
<organism evidence="16 17">
    <name type="scientific">Planktomarina temperata RCA23</name>
    <dbReference type="NCBI Taxonomy" id="666509"/>
    <lineage>
        <taxon>Bacteria</taxon>
        <taxon>Pseudomonadati</taxon>
        <taxon>Pseudomonadota</taxon>
        <taxon>Alphaproteobacteria</taxon>
        <taxon>Rhodobacterales</taxon>
        <taxon>Paracoccaceae</taxon>
        <taxon>Planktomarina</taxon>
    </lineage>
</organism>
<dbReference type="InterPro" id="IPR027417">
    <property type="entry name" value="P-loop_NTPase"/>
</dbReference>
<name>A0AAN0VI87_9RHOB</name>
<dbReference type="InterPro" id="IPR000629">
    <property type="entry name" value="RNA-helicase_DEAD-box_CS"/>
</dbReference>
<evidence type="ECO:0000256" key="8">
    <source>
        <dbReference type="ARBA" id="ARBA00047984"/>
    </source>
</evidence>
<evidence type="ECO:0000313" key="17">
    <source>
        <dbReference type="Proteomes" id="UP000028680"/>
    </source>
</evidence>
<gene>
    <name evidence="16" type="primary">rhlE2</name>
    <name evidence="16" type="ORF">RCA23_c13740</name>
</gene>
<dbReference type="EMBL" id="CP003984">
    <property type="protein sequence ID" value="AII86917.1"/>
    <property type="molecule type" value="Genomic_DNA"/>
</dbReference>
<dbReference type="RefSeq" id="WP_081870925.1">
    <property type="nucleotide sequence ID" value="NZ_CP003984.1"/>
</dbReference>
<evidence type="ECO:0000313" key="16">
    <source>
        <dbReference type="EMBL" id="AII86917.1"/>
    </source>
</evidence>
<dbReference type="GO" id="GO:0003724">
    <property type="term" value="F:RNA helicase activity"/>
    <property type="evidence" value="ECO:0007669"/>
    <property type="project" value="UniProtKB-EC"/>
</dbReference>
<proteinExistence type="inferred from homology"/>
<dbReference type="GO" id="GO:0042255">
    <property type="term" value="P:ribosome assembly"/>
    <property type="evidence" value="ECO:0007669"/>
    <property type="project" value="UniProtKB-ARBA"/>
</dbReference>
<dbReference type="GO" id="GO:0003676">
    <property type="term" value="F:nucleic acid binding"/>
    <property type="evidence" value="ECO:0007669"/>
    <property type="project" value="InterPro"/>
</dbReference>
<keyword evidence="4 11" id="KW-0378">Hydrolase</keyword>
<feature type="region of interest" description="Disordered" evidence="12">
    <location>
        <begin position="445"/>
        <end position="554"/>
    </location>
</feature>
<evidence type="ECO:0000256" key="12">
    <source>
        <dbReference type="SAM" id="MobiDB-lite"/>
    </source>
</evidence>
<evidence type="ECO:0000259" key="14">
    <source>
        <dbReference type="PROSITE" id="PS51194"/>
    </source>
</evidence>
<dbReference type="GO" id="GO:0009266">
    <property type="term" value="P:response to temperature stimulus"/>
    <property type="evidence" value="ECO:0007669"/>
    <property type="project" value="UniProtKB-ARBA"/>
</dbReference>
<keyword evidence="5 11" id="KW-0347">Helicase</keyword>
<evidence type="ECO:0000256" key="2">
    <source>
        <dbReference type="ARBA" id="ARBA00022490"/>
    </source>
</evidence>
<keyword evidence="17" id="KW-1185">Reference proteome</keyword>